<dbReference type="PATRIC" id="fig|1349767.4.peg.3062"/>
<dbReference type="Proteomes" id="UP000027604">
    <property type="component" value="Chromosome I"/>
</dbReference>
<proteinExistence type="predicted"/>
<dbReference type="AlphaFoldDB" id="W0V354"/>
<evidence type="ECO:0000313" key="1">
    <source>
        <dbReference type="EMBL" id="CDG82010.1"/>
    </source>
</evidence>
<accession>W0V354</accession>
<dbReference type="EMBL" id="HG322949">
    <property type="protein sequence ID" value="CDG82010.1"/>
    <property type="molecule type" value="Genomic_DNA"/>
</dbReference>
<dbReference type="KEGG" id="jag:GJA_1357"/>
<keyword evidence="2" id="KW-1185">Reference proteome</keyword>
<reference evidence="1 2" key="1">
    <citation type="journal article" date="2015" name="Genome Announc.">
        <title>Genome Sequence of Mushroom Soft-Rot Pathogen Janthinobacterium agaricidamnosum.</title>
        <authorList>
            <person name="Graupner K."/>
            <person name="Lackner G."/>
            <person name="Hertweck C."/>
        </authorList>
    </citation>
    <scope>NUCLEOTIDE SEQUENCE [LARGE SCALE GENOMIC DNA]</scope>
    <source>
        <strain evidence="2">NBRC 102515 / DSM 9628</strain>
    </source>
</reference>
<sequence length="38" mass="4338">MAMQVDFKHKNKALPGSAKWKRSFHCTLLVPIARIKAD</sequence>
<protein>
    <submittedName>
        <fullName evidence="1">Uncharacterized protein</fullName>
    </submittedName>
</protein>
<evidence type="ECO:0000313" key="2">
    <source>
        <dbReference type="Proteomes" id="UP000027604"/>
    </source>
</evidence>
<dbReference type="HOGENOM" id="CLU_3328824_0_0_4"/>
<gene>
    <name evidence="1" type="ORF">GJA_1357</name>
</gene>
<organism evidence="1 2">
    <name type="scientific">Janthinobacterium agaricidamnosum NBRC 102515 = DSM 9628</name>
    <dbReference type="NCBI Taxonomy" id="1349767"/>
    <lineage>
        <taxon>Bacteria</taxon>
        <taxon>Pseudomonadati</taxon>
        <taxon>Pseudomonadota</taxon>
        <taxon>Betaproteobacteria</taxon>
        <taxon>Burkholderiales</taxon>
        <taxon>Oxalobacteraceae</taxon>
        <taxon>Janthinobacterium</taxon>
    </lineage>
</organism>
<name>W0V354_9BURK</name>